<evidence type="ECO:0000256" key="1">
    <source>
        <dbReference type="ARBA" id="ARBA00006817"/>
    </source>
</evidence>
<name>A0ABV3GJL8_MICGL</name>
<evidence type="ECO:0000313" key="4">
    <source>
        <dbReference type="Proteomes" id="UP001551675"/>
    </source>
</evidence>
<dbReference type="CDD" id="cd07814">
    <property type="entry name" value="SRPBCC_CalC_Aha1-like"/>
    <property type="match status" value="1"/>
</dbReference>
<comment type="similarity">
    <text evidence="1">Belongs to the AHA1 family.</text>
</comment>
<dbReference type="Pfam" id="PF08327">
    <property type="entry name" value="AHSA1"/>
    <property type="match status" value="1"/>
</dbReference>
<dbReference type="InterPro" id="IPR023393">
    <property type="entry name" value="START-like_dom_sf"/>
</dbReference>
<dbReference type="SUPFAM" id="SSF55961">
    <property type="entry name" value="Bet v1-like"/>
    <property type="match status" value="1"/>
</dbReference>
<organism evidence="3 4">
    <name type="scientific">Microtetraspora glauca</name>
    <dbReference type="NCBI Taxonomy" id="1996"/>
    <lineage>
        <taxon>Bacteria</taxon>
        <taxon>Bacillati</taxon>
        <taxon>Actinomycetota</taxon>
        <taxon>Actinomycetes</taxon>
        <taxon>Streptosporangiales</taxon>
        <taxon>Streptosporangiaceae</taxon>
        <taxon>Microtetraspora</taxon>
    </lineage>
</organism>
<comment type="caution">
    <text evidence="3">The sequence shown here is derived from an EMBL/GenBank/DDBJ whole genome shotgun (WGS) entry which is preliminary data.</text>
</comment>
<dbReference type="Proteomes" id="UP001551675">
    <property type="component" value="Unassembled WGS sequence"/>
</dbReference>
<reference evidence="3 4" key="1">
    <citation type="submission" date="2024-06" db="EMBL/GenBank/DDBJ databases">
        <title>The Natural Products Discovery Center: Release of the First 8490 Sequenced Strains for Exploring Actinobacteria Biosynthetic Diversity.</title>
        <authorList>
            <person name="Kalkreuter E."/>
            <person name="Kautsar S.A."/>
            <person name="Yang D."/>
            <person name="Bader C.D."/>
            <person name="Teijaro C.N."/>
            <person name="Fluegel L."/>
            <person name="Davis C.M."/>
            <person name="Simpson J.R."/>
            <person name="Lauterbach L."/>
            <person name="Steele A.D."/>
            <person name="Gui C."/>
            <person name="Meng S."/>
            <person name="Li G."/>
            <person name="Viehrig K."/>
            <person name="Ye F."/>
            <person name="Su P."/>
            <person name="Kiefer A.F."/>
            <person name="Nichols A."/>
            <person name="Cepeda A.J."/>
            <person name="Yan W."/>
            <person name="Fan B."/>
            <person name="Jiang Y."/>
            <person name="Adhikari A."/>
            <person name="Zheng C.-J."/>
            <person name="Schuster L."/>
            <person name="Cowan T.M."/>
            <person name="Smanski M.J."/>
            <person name="Chevrette M.G."/>
            <person name="De Carvalho L.P.S."/>
            <person name="Shen B."/>
        </authorList>
    </citation>
    <scope>NUCLEOTIDE SEQUENCE [LARGE SCALE GENOMIC DNA]</scope>
    <source>
        <strain evidence="3 4">NPDC050100</strain>
    </source>
</reference>
<protein>
    <submittedName>
        <fullName evidence="3">SRPBCC domain-containing protein</fullName>
    </submittedName>
</protein>
<accession>A0ABV3GJL8</accession>
<evidence type="ECO:0000313" key="3">
    <source>
        <dbReference type="EMBL" id="MEV0971829.1"/>
    </source>
</evidence>
<proteinExistence type="inferred from homology"/>
<sequence>MPHEFEVREEIALDATPEQVWEAIATGPGVDSWFMGRNEIEPREGGRTSQEMMGFTSEATVTAWEPGKKYAFRTAENPDGTFMAFEYLIEGRDGGSTVLRFVHNGFLGDDWEAEYDALKVGDRMYLRKLAVYLRNFVGRIAAHNVFAVGPQVADRGRVWSAFTDVLGLTGAQVADGDPVRLAVEGLPPADGVVEFARHPNFLGVRTDEGIHMFIHGHQDAVVVEHHDFSGSVDGKDLDAAWQSWLARTFA</sequence>
<feature type="domain" description="Activator of Hsp90 ATPase homologue 1/2-like C-terminal" evidence="2">
    <location>
        <begin position="14"/>
        <end position="133"/>
    </location>
</feature>
<evidence type="ECO:0000259" key="2">
    <source>
        <dbReference type="Pfam" id="PF08327"/>
    </source>
</evidence>
<dbReference type="Gene3D" id="3.30.530.20">
    <property type="match status" value="1"/>
</dbReference>
<dbReference type="EMBL" id="JBFALK010000014">
    <property type="protein sequence ID" value="MEV0971829.1"/>
    <property type="molecule type" value="Genomic_DNA"/>
</dbReference>
<dbReference type="RefSeq" id="WP_358136424.1">
    <property type="nucleotide sequence ID" value="NZ_JBFALK010000014.1"/>
</dbReference>
<dbReference type="InterPro" id="IPR013538">
    <property type="entry name" value="ASHA1/2-like_C"/>
</dbReference>
<keyword evidence="4" id="KW-1185">Reference proteome</keyword>
<gene>
    <name evidence="3" type="ORF">AB0I59_24765</name>
</gene>